<evidence type="ECO:0000256" key="6">
    <source>
        <dbReference type="SAM" id="MobiDB-lite"/>
    </source>
</evidence>
<dbReference type="Proteomes" id="UP000295023">
    <property type="component" value="Unassembled WGS sequence"/>
</dbReference>
<evidence type="ECO:0000313" key="8">
    <source>
        <dbReference type="EMBL" id="TCZ59933.1"/>
    </source>
</evidence>
<gene>
    <name evidence="8" type="ORF">EXY23_15175</name>
</gene>
<organism evidence="8 9">
    <name type="scientific">Roseicella aquatilis</name>
    <dbReference type="NCBI Taxonomy" id="2527868"/>
    <lineage>
        <taxon>Bacteria</taxon>
        <taxon>Pseudomonadati</taxon>
        <taxon>Pseudomonadota</taxon>
        <taxon>Alphaproteobacteria</taxon>
        <taxon>Acetobacterales</taxon>
        <taxon>Roseomonadaceae</taxon>
        <taxon>Roseicella</taxon>
    </lineage>
</organism>
<reference evidence="8 9" key="1">
    <citation type="submission" date="2019-03" db="EMBL/GenBank/DDBJ databases">
        <title>Paracraurococcus aquatilis NE82 genome sequence.</title>
        <authorList>
            <person name="Zhao Y."/>
            <person name="Du Z."/>
        </authorList>
    </citation>
    <scope>NUCLEOTIDE SEQUENCE [LARGE SCALE GENOMIC DNA]</scope>
    <source>
        <strain evidence="8 9">NE82</strain>
    </source>
</reference>
<dbReference type="OrthoDB" id="9785233at2"/>
<comment type="caution">
    <text evidence="8">The sequence shown here is derived from an EMBL/GenBank/DDBJ whole genome shotgun (WGS) entry which is preliminary data.</text>
</comment>
<proteinExistence type="inferred from homology"/>
<keyword evidence="8" id="KW-0282">Flagellum</keyword>
<keyword evidence="9" id="KW-1185">Reference proteome</keyword>
<dbReference type="EMBL" id="SKBM01000013">
    <property type="protein sequence ID" value="TCZ59933.1"/>
    <property type="molecule type" value="Genomic_DNA"/>
</dbReference>
<evidence type="ECO:0000256" key="4">
    <source>
        <dbReference type="ARBA" id="ARBA00024746"/>
    </source>
</evidence>
<evidence type="ECO:0000256" key="3">
    <source>
        <dbReference type="ARBA" id="ARBA00022795"/>
    </source>
</evidence>
<evidence type="ECO:0000256" key="1">
    <source>
        <dbReference type="ARBA" id="ARBA00010577"/>
    </source>
</evidence>
<dbReference type="GO" id="GO:0044781">
    <property type="term" value="P:bacterial-type flagellum organization"/>
    <property type="evidence" value="ECO:0007669"/>
    <property type="project" value="UniProtKB-UniRule"/>
</dbReference>
<dbReference type="InterPro" id="IPR005648">
    <property type="entry name" value="FlgD"/>
</dbReference>
<feature type="compositionally biased region" description="Low complexity" evidence="6">
    <location>
        <begin position="58"/>
        <end position="70"/>
    </location>
</feature>
<name>A0A4R4DK61_9PROT</name>
<feature type="domain" description="FlgD/Vpr Ig-like" evidence="7">
    <location>
        <begin position="183"/>
        <end position="249"/>
    </location>
</feature>
<feature type="compositionally biased region" description="Low complexity" evidence="6">
    <location>
        <begin position="8"/>
        <end position="34"/>
    </location>
</feature>
<keyword evidence="8" id="KW-0966">Cell projection</keyword>
<evidence type="ECO:0000256" key="5">
    <source>
        <dbReference type="RuleBase" id="RU362076"/>
    </source>
</evidence>
<evidence type="ECO:0000259" key="7">
    <source>
        <dbReference type="Pfam" id="PF13860"/>
    </source>
</evidence>
<dbReference type="Gene3D" id="2.60.40.4070">
    <property type="match status" value="1"/>
</dbReference>
<protein>
    <recommendedName>
        <fullName evidence="2 5">Basal-body rod modification protein FlgD</fullName>
    </recommendedName>
</protein>
<evidence type="ECO:0000256" key="2">
    <source>
        <dbReference type="ARBA" id="ARBA00016013"/>
    </source>
</evidence>
<keyword evidence="3 5" id="KW-1005">Bacterial flagellum biogenesis</keyword>
<keyword evidence="8" id="KW-0969">Cilium</keyword>
<dbReference type="Pfam" id="PF13860">
    <property type="entry name" value="FlgD_ig"/>
    <property type="match status" value="1"/>
</dbReference>
<dbReference type="Gene3D" id="2.30.30.910">
    <property type="match status" value="1"/>
</dbReference>
<sequence>MRGSWTVPSARPASPSAPAASASTWRAGRPGRAAATRERSAAAGPEAPRCRRSRPPGRRLASPSRSSISPSDRRPRMTTITATGTAQQAATAAKAQSATLGGDFNTFLTLLTTQLKNQDPTQAMDTETMVNQLTQFASVEQQISMNTNLEKLIGLQQASSLTAAAPLVGKTVEIESDRLPLQDGKAVLRLPAAGAATVAQVTIADATGRVVRQQEVTLGGAAQDWAWDGKDSAGKAQADGVYSYSVAGRDAAGTAQDVTATVLGRVTGAERTAAAQGGDLQLVLGKLSVDFDAVRSLAQ</sequence>
<accession>A0A4R4DK61</accession>
<feature type="region of interest" description="Disordered" evidence="6">
    <location>
        <begin position="1"/>
        <end position="76"/>
    </location>
</feature>
<dbReference type="InterPro" id="IPR025965">
    <property type="entry name" value="FlgD/Vpr_Ig-like"/>
</dbReference>
<dbReference type="AlphaFoldDB" id="A0A4R4DK61"/>
<comment type="similarity">
    <text evidence="1 5">Belongs to the FlgD family.</text>
</comment>
<evidence type="ECO:0000313" key="9">
    <source>
        <dbReference type="Proteomes" id="UP000295023"/>
    </source>
</evidence>
<comment type="function">
    <text evidence="4 5">Required for flagellar hook formation. May act as a scaffolding protein.</text>
</comment>
<dbReference type="Pfam" id="PF03963">
    <property type="entry name" value="FlgD"/>
    <property type="match status" value="1"/>
</dbReference>